<evidence type="ECO:0000256" key="6">
    <source>
        <dbReference type="ARBA" id="ARBA00023464"/>
    </source>
</evidence>
<comment type="catalytic activity">
    <reaction evidence="5">
        <text>a 1,2-diacyl-sn-glycero-3-phospho-(1D-myo-inositol-3,5-bisphosphate) + H2O = a 1,2-diacyl-sn-glycero-3-phospho-(1D-myo-inositol-3-phosphate) + phosphate</text>
        <dbReference type="Rhea" id="RHEA:32955"/>
        <dbReference type="ChEBI" id="CHEBI:15377"/>
        <dbReference type="ChEBI" id="CHEBI:43474"/>
        <dbReference type="ChEBI" id="CHEBI:57923"/>
        <dbReference type="ChEBI" id="CHEBI:58088"/>
    </reaction>
</comment>
<keyword evidence="4" id="KW-0472">Membrane</keyword>
<evidence type="ECO:0000256" key="4">
    <source>
        <dbReference type="ARBA" id="ARBA00023136"/>
    </source>
</evidence>
<evidence type="ECO:0000256" key="7">
    <source>
        <dbReference type="SAM" id="MobiDB-lite"/>
    </source>
</evidence>
<evidence type="ECO:0000259" key="8">
    <source>
        <dbReference type="PROSITE" id="PS50275"/>
    </source>
</evidence>
<comment type="subunit">
    <text evidence="6">Component of the PI(3,5)P2 regulatory complex at least composed of ATG18, SAC/FIG4, FAB1 and VAC14.</text>
</comment>
<keyword evidence="3" id="KW-0378">Hydrolase</keyword>
<sequence length="804" mass="91201">MDFENFTEPFTQVSELSWEELGAPMAEEEEKNHFTDGTLSKAYYLERFQLFETLSNFYLVGRDETKSYWRVLKIARTEPSELNVVEDPITYTERECAEFLRRLEEGNKYNGGLKLRTSCFGIIGFIKFLGPYYMLLITKRVEIGTICGHSVYTITGSEMIQIPNSSVLSNASLSDDENRYKKLLQVVDLKKDLFFSYSYNVMSSLQKNLCDNKAEQFPNETLFVWNEYLTREIHIKLGSTLWTVALVYGFFKQVNLSVSGQHFRVTLIARRSRYFAGTRYLKRGVNERGRVANDVETEQIVMEVVPKGYPIRISSVVQHRGSIPLFWSQDCSPFNLRPDIILSKKDPNYEATLLHFENLSRRYGKPIVILDLIKTNEVKPRESILHAEFSKAVSFLNKGWSKENAIRFLHLDLNKCLRNSGAKHALSVLCKLAKQALDLTGLFYHQVMADLHPGEEIDNGNCTLPEIPSRIGNESISQTQERNSSDDAGENPRIEPMMLQNGVLRTNCIDCIDRTNVAQYAYGLVALGRQLHSIGLPEYPEIGLDDPLAMDLMGLYETMGDTLAMQYGGSAAHNKIFCERRGQWKPATQSQELLRIVQRYLSNTYKDPEKQDAINLFLGYFLPQPGKPAIWELHSDQNHSAGMRSSSYDYQNTISFAKRSLSDGNIISQTGALQGISNIVQNPLPDISAHEPHISYCRCIPSVSCNQLLEDFTDESEVGLRCYRVNGNDHDSSHFLDLGWFSSSENSSEAAAYNRAQRVGLDIPAPPESTVKGDELTRTEADDESVIFSEKFASWVAEGGTLFR</sequence>
<dbReference type="PANTHER" id="PTHR45738">
    <property type="entry name" value="POLYPHOSPHOINOSITIDE PHOSPHATASE"/>
    <property type="match status" value="1"/>
</dbReference>
<dbReference type="PANTHER" id="PTHR45738:SF6">
    <property type="entry name" value="PHOSPHOINOSITIDE PHOSPHATASE SAC5"/>
    <property type="match status" value="1"/>
</dbReference>
<evidence type="ECO:0000313" key="9">
    <source>
        <dbReference type="EMBL" id="KAK4783934.1"/>
    </source>
</evidence>
<dbReference type="Proteomes" id="UP001346149">
    <property type="component" value="Unassembled WGS sequence"/>
</dbReference>
<dbReference type="GO" id="GO:0005774">
    <property type="term" value="C:vacuolar membrane"/>
    <property type="evidence" value="ECO:0007669"/>
    <property type="project" value="UniProtKB-SubCell"/>
</dbReference>
<dbReference type="GO" id="GO:0043813">
    <property type="term" value="F:phosphatidylinositol-3,5-bisphosphate 5-phosphatase activity"/>
    <property type="evidence" value="ECO:0007669"/>
    <property type="project" value="InterPro"/>
</dbReference>
<evidence type="ECO:0000256" key="5">
    <source>
        <dbReference type="ARBA" id="ARBA00023337"/>
    </source>
</evidence>
<feature type="compositionally biased region" description="Polar residues" evidence="7">
    <location>
        <begin position="472"/>
        <end position="482"/>
    </location>
</feature>
<gene>
    <name evidence="9" type="ORF">SAY86_018302</name>
</gene>
<evidence type="ECO:0000256" key="1">
    <source>
        <dbReference type="ARBA" id="ARBA00004148"/>
    </source>
</evidence>
<evidence type="ECO:0000256" key="3">
    <source>
        <dbReference type="ARBA" id="ARBA00022801"/>
    </source>
</evidence>
<dbReference type="PROSITE" id="PS50275">
    <property type="entry name" value="SAC"/>
    <property type="match status" value="1"/>
</dbReference>
<dbReference type="InterPro" id="IPR002013">
    <property type="entry name" value="SAC_dom"/>
</dbReference>
<evidence type="ECO:0000313" key="10">
    <source>
        <dbReference type="Proteomes" id="UP001346149"/>
    </source>
</evidence>
<reference evidence="9 10" key="1">
    <citation type="journal article" date="2023" name="Hortic Res">
        <title>Pangenome of water caltrop reveals structural variations and asymmetric subgenome divergence after allopolyploidization.</title>
        <authorList>
            <person name="Zhang X."/>
            <person name="Chen Y."/>
            <person name="Wang L."/>
            <person name="Yuan Y."/>
            <person name="Fang M."/>
            <person name="Shi L."/>
            <person name="Lu R."/>
            <person name="Comes H.P."/>
            <person name="Ma Y."/>
            <person name="Chen Y."/>
            <person name="Huang G."/>
            <person name="Zhou Y."/>
            <person name="Zheng Z."/>
            <person name="Qiu Y."/>
        </authorList>
    </citation>
    <scope>NUCLEOTIDE SEQUENCE [LARGE SCALE GENOMIC DNA]</scope>
    <source>
        <strain evidence="9">F231</strain>
    </source>
</reference>
<comment type="caution">
    <text evidence="9">The sequence shown here is derived from an EMBL/GenBank/DDBJ whole genome shotgun (WGS) entry which is preliminary data.</text>
</comment>
<dbReference type="Pfam" id="PF02383">
    <property type="entry name" value="Syja_N"/>
    <property type="match status" value="1"/>
</dbReference>
<dbReference type="GO" id="GO:0046856">
    <property type="term" value="P:phosphatidylinositol dephosphorylation"/>
    <property type="evidence" value="ECO:0007669"/>
    <property type="project" value="InterPro"/>
</dbReference>
<comment type="subcellular location">
    <subcellularLocation>
        <location evidence="1">Vacuole membrane</location>
        <topology evidence="1">Peripheral membrane protein</topology>
    </subcellularLocation>
</comment>
<evidence type="ECO:0000256" key="2">
    <source>
        <dbReference type="ARBA" id="ARBA00022554"/>
    </source>
</evidence>
<organism evidence="9 10">
    <name type="scientific">Trapa natans</name>
    <name type="common">Water chestnut</name>
    <dbReference type="NCBI Taxonomy" id="22666"/>
    <lineage>
        <taxon>Eukaryota</taxon>
        <taxon>Viridiplantae</taxon>
        <taxon>Streptophyta</taxon>
        <taxon>Embryophyta</taxon>
        <taxon>Tracheophyta</taxon>
        <taxon>Spermatophyta</taxon>
        <taxon>Magnoliopsida</taxon>
        <taxon>eudicotyledons</taxon>
        <taxon>Gunneridae</taxon>
        <taxon>Pentapetalae</taxon>
        <taxon>rosids</taxon>
        <taxon>malvids</taxon>
        <taxon>Myrtales</taxon>
        <taxon>Lythraceae</taxon>
        <taxon>Trapa</taxon>
    </lineage>
</organism>
<keyword evidence="2" id="KW-0926">Vacuole</keyword>
<dbReference type="AlphaFoldDB" id="A0AAN7QXX7"/>
<dbReference type="InterPro" id="IPR043573">
    <property type="entry name" value="Fig4-like"/>
</dbReference>
<accession>A0AAN7QXX7</accession>
<dbReference type="EMBL" id="JAXQNO010000014">
    <property type="protein sequence ID" value="KAK4783934.1"/>
    <property type="molecule type" value="Genomic_DNA"/>
</dbReference>
<protein>
    <recommendedName>
        <fullName evidence="8">SAC domain-containing protein</fullName>
    </recommendedName>
</protein>
<keyword evidence="10" id="KW-1185">Reference proteome</keyword>
<feature type="domain" description="SAC" evidence="8">
    <location>
        <begin position="184"/>
        <end position="569"/>
    </location>
</feature>
<name>A0AAN7QXX7_TRANT</name>
<proteinExistence type="predicted"/>
<feature type="region of interest" description="Disordered" evidence="7">
    <location>
        <begin position="468"/>
        <end position="494"/>
    </location>
</feature>